<dbReference type="InterPro" id="IPR016151">
    <property type="entry name" value="DNA_mismatch_repair_MutS_N"/>
</dbReference>
<proteinExistence type="inferred from homology"/>
<dbReference type="InterPro" id="IPR000432">
    <property type="entry name" value="DNA_mismatch_repair_MutS_C"/>
</dbReference>
<dbReference type="GO" id="GO:0006312">
    <property type="term" value="P:mitotic recombination"/>
    <property type="evidence" value="ECO:0007669"/>
    <property type="project" value="TreeGrafter"/>
</dbReference>
<feature type="compositionally biased region" description="Pro residues" evidence="16">
    <location>
        <begin position="22"/>
        <end position="36"/>
    </location>
</feature>
<evidence type="ECO:0000256" key="7">
    <source>
        <dbReference type="ARBA" id="ARBA00022840"/>
    </source>
</evidence>
<protein>
    <recommendedName>
        <fullName evidence="3">DNA mismatch repair protein MSH3</fullName>
    </recommendedName>
    <alternativeName>
        <fullName evidence="4">DNA mismatch repair protein msh3</fullName>
    </alternativeName>
    <alternativeName>
        <fullName evidence="13">MutS protein homolog 3</fullName>
    </alternativeName>
</protein>
<dbReference type="Proteomes" id="UP000011777">
    <property type="component" value="Unassembled WGS sequence"/>
</dbReference>
<evidence type="ECO:0000256" key="6">
    <source>
        <dbReference type="ARBA" id="ARBA00022763"/>
    </source>
</evidence>
<dbReference type="AlphaFoldDB" id="M3K589"/>
<dbReference type="NCBIfam" id="NF003810">
    <property type="entry name" value="PRK05399.1"/>
    <property type="match status" value="1"/>
</dbReference>
<dbReference type="InterPro" id="IPR007695">
    <property type="entry name" value="DNA_mismatch_repair_MutS-lik_N"/>
</dbReference>
<dbReference type="SUPFAM" id="SSF48334">
    <property type="entry name" value="DNA repair protein MutS, domain III"/>
    <property type="match status" value="1"/>
</dbReference>
<accession>M3K589</accession>
<dbReference type="SUPFAM" id="SSF55271">
    <property type="entry name" value="DNA repair protein MutS, domain I"/>
    <property type="match status" value="1"/>
</dbReference>
<dbReference type="STRING" id="1245528.M3K589"/>
<dbReference type="PROSITE" id="PS00486">
    <property type="entry name" value="DNA_MISMATCH_REPAIR_2"/>
    <property type="match status" value="1"/>
</dbReference>
<evidence type="ECO:0000256" key="1">
    <source>
        <dbReference type="ARBA" id="ARBA00004123"/>
    </source>
</evidence>
<dbReference type="Pfam" id="PF05192">
    <property type="entry name" value="MutS_III"/>
    <property type="match status" value="1"/>
</dbReference>
<comment type="subcellular location">
    <subcellularLocation>
        <location evidence="1">Nucleus</location>
    </subcellularLocation>
</comment>
<dbReference type="InterPro" id="IPR007696">
    <property type="entry name" value="DNA_mismatch_repair_MutS_core"/>
</dbReference>
<evidence type="ECO:0000313" key="18">
    <source>
        <dbReference type="EMBL" id="EMG49939.1"/>
    </source>
</evidence>
<dbReference type="OMA" id="INMHAAR"/>
<evidence type="ECO:0000256" key="3">
    <source>
        <dbReference type="ARBA" id="ARBA00019000"/>
    </source>
</evidence>
<dbReference type="GO" id="GO:0140664">
    <property type="term" value="F:ATP-dependent DNA damage sensor activity"/>
    <property type="evidence" value="ECO:0007669"/>
    <property type="project" value="InterPro"/>
</dbReference>
<dbReference type="PANTHER" id="PTHR11361">
    <property type="entry name" value="DNA MISMATCH REPAIR PROTEIN MUTS FAMILY MEMBER"/>
    <property type="match status" value="1"/>
</dbReference>
<keyword evidence="10" id="KW-0539">Nucleus</keyword>
<evidence type="ECO:0000256" key="5">
    <source>
        <dbReference type="ARBA" id="ARBA00022741"/>
    </source>
</evidence>
<feature type="domain" description="DNA mismatch repair proteins mutS family" evidence="17">
    <location>
        <begin position="786"/>
        <end position="802"/>
    </location>
</feature>
<dbReference type="GO" id="GO:0030983">
    <property type="term" value="F:mismatched DNA binding"/>
    <property type="evidence" value="ECO:0007669"/>
    <property type="project" value="InterPro"/>
</dbReference>
<dbReference type="Pfam" id="PF05188">
    <property type="entry name" value="MutS_II"/>
    <property type="match status" value="1"/>
</dbReference>
<comment type="caution">
    <text evidence="18">The sequence shown here is derived from an EMBL/GenBank/DDBJ whole genome shotgun (WGS) entry which is preliminary data.</text>
</comment>
<dbReference type="Pfam" id="PF05190">
    <property type="entry name" value="MutS_IV"/>
    <property type="match status" value="1"/>
</dbReference>
<sequence>MAPSENQPTISRFFAVKNRSSPKPPSPSPLPSPPPAIVKSDQKQEPKTKKRTSAEDPPKPKKAKKFTPFETQLLELTETHPDKLLLIQKGNKFNAFGEYGRKVSKILNMKLVQDKNDTRFDHCIFPDISLHVHLQRILNHGYKVGIVRQIESAIVSEVEQSKKASDIMKRELTAVYTKATYFGEEQIEGNGRLIGESENSDYVVCIYEFGHDEFALAAVQPSTGEIVYDCFRDNLSRQELETRLSYLPPLEIIVITETNEISSHTSRAIKFSNSALKINHQVNDASQIDGLEDYHIINYPESIQRCLSSLINYFQEFNLENMFSIPDNFRPFKESRFMIIPAPTLQALEIFTNSSDNTKNGTLVSLLDHSRTLFGGRLFRKWISRPLIDLEEIKDRQQAIADLSSNFSHLVDSVSTFLTKVKHFDLEHMLMKVHYSSTSLQFNRISRKQVYLLLSHFDDLTKLIRQFEKSIESSTFKSKVLNNVFDELMEISKTQVIEELLMKINISFYDCKEGVEQKKAFFKRDTSELIEKEYENIAQVENSLDEELKKMQKELGNSKLRYVTVNNDSYLIEIRNDKKTKPPPSNYIKINATKSVGRYRTKEVSDLYKLKKYHEEMLIQKCDDEFQKFIQDINSKYAFFNKIVTSLSVFDCLLSLCATSSRNNYTSPQLSSDPMIKVTNARHPIIEQLRPNYVSNNINIEYNQNRVLIITGPNMGGKSSYVKMVALFTIMTQIGSYLPCDMAEMGIFDSIFIRMGASDNILKGTSTFMMEMMECRDIISRLTNRSLVILDEIGRGTGTVDGIALAYSILKYLIEVESKPLLLFITHYPSIHVLEHEHPGEVANYHMGYEEIHQSGEFPEIIFLYNLCKGVVNNSYGLNVAKLAGIPKEIISNAYKLSEELKLEVESNDCLKLIEVIRKVLKNELSIDTLYKYLS</sequence>
<evidence type="ECO:0000256" key="12">
    <source>
        <dbReference type="ARBA" id="ARBA00025902"/>
    </source>
</evidence>
<dbReference type="Gene3D" id="3.30.420.110">
    <property type="entry name" value="MutS, connector domain"/>
    <property type="match status" value="2"/>
</dbReference>
<keyword evidence="6 14" id="KW-0227">DNA damage</keyword>
<dbReference type="OrthoDB" id="121051at2759"/>
<evidence type="ECO:0000256" key="14">
    <source>
        <dbReference type="RuleBase" id="RU003756"/>
    </source>
</evidence>
<dbReference type="PANTHER" id="PTHR11361:SF122">
    <property type="entry name" value="DNA MISMATCH REPAIR PROTEIN MSH3"/>
    <property type="match status" value="1"/>
</dbReference>
<dbReference type="InterPro" id="IPR036187">
    <property type="entry name" value="DNA_mismatch_repair_MutS_sf"/>
</dbReference>
<dbReference type="InterPro" id="IPR017261">
    <property type="entry name" value="DNA_mismatch_repair_MutS/MSH"/>
</dbReference>
<evidence type="ECO:0000313" key="19">
    <source>
        <dbReference type="Proteomes" id="UP000011777"/>
    </source>
</evidence>
<feature type="region of interest" description="Disordered" evidence="16">
    <location>
        <begin position="1"/>
        <end position="68"/>
    </location>
</feature>
<dbReference type="InterPro" id="IPR036678">
    <property type="entry name" value="MutS_con_dom_sf"/>
</dbReference>
<evidence type="ECO:0000256" key="10">
    <source>
        <dbReference type="ARBA" id="ARBA00023242"/>
    </source>
</evidence>
<keyword evidence="19" id="KW-1185">Reference proteome</keyword>
<dbReference type="EMBL" id="AOGT01000445">
    <property type="protein sequence ID" value="EMG49939.1"/>
    <property type="molecule type" value="Genomic_DNA"/>
</dbReference>
<evidence type="ECO:0000256" key="15">
    <source>
        <dbReference type="SAM" id="Coils"/>
    </source>
</evidence>
<dbReference type="SMART" id="SM00534">
    <property type="entry name" value="MUTSac"/>
    <property type="match status" value="1"/>
</dbReference>
<comment type="subunit">
    <text evidence="12">Heterodimer consisting of MSH2-MSH3 (MutS beta). Forms a ternary complex with MutL alpha (MLH1-PMS1).</text>
</comment>
<dbReference type="Gene3D" id="3.40.50.300">
    <property type="entry name" value="P-loop containing nucleotide triphosphate hydrolases"/>
    <property type="match status" value="1"/>
</dbReference>
<keyword evidence="5 14" id="KW-0547">Nucleotide-binding</keyword>
<dbReference type="SMART" id="SM00533">
    <property type="entry name" value="MUTSd"/>
    <property type="match status" value="1"/>
</dbReference>
<comment type="similarity">
    <text evidence="2">Belongs to the DNA mismatch repair MutS family. MSH3 subfamily.</text>
</comment>
<evidence type="ECO:0000256" key="13">
    <source>
        <dbReference type="ARBA" id="ARBA00029792"/>
    </source>
</evidence>
<dbReference type="SUPFAM" id="SSF52540">
    <property type="entry name" value="P-loop containing nucleoside triphosphate hydrolases"/>
    <property type="match status" value="1"/>
</dbReference>
<keyword evidence="9 14" id="KW-0234">DNA repair</keyword>
<dbReference type="InterPro" id="IPR027417">
    <property type="entry name" value="P-loop_NTPase"/>
</dbReference>
<evidence type="ECO:0000256" key="9">
    <source>
        <dbReference type="ARBA" id="ARBA00023204"/>
    </source>
</evidence>
<dbReference type="eggNOG" id="KOG0218">
    <property type="taxonomic scope" value="Eukaryota"/>
</dbReference>
<feature type="compositionally biased region" description="Polar residues" evidence="16">
    <location>
        <begin position="1"/>
        <end position="10"/>
    </location>
</feature>
<evidence type="ECO:0000256" key="2">
    <source>
        <dbReference type="ARBA" id="ARBA00007094"/>
    </source>
</evidence>
<dbReference type="Gene3D" id="3.40.1170.10">
    <property type="entry name" value="DNA repair protein MutS, domain I"/>
    <property type="match status" value="1"/>
</dbReference>
<dbReference type="HOGENOM" id="CLU_002472_1_3_1"/>
<evidence type="ECO:0000256" key="11">
    <source>
        <dbReference type="ARBA" id="ARBA00025373"/>
    </source>
</evidence>
<feature type="coiled-coil region" evidence="15">
    <location>
        <begin position="530"/>
        <end position="561"/>
    </location>
</feature>
<keyword evidence="7" id="KW-0067">ATP-binding</keyword>
<feature type="compositionally biased region" description="Basic and acidic residues" evidence="16">
    <location>
        <begin position="40"/>
        <end position="59"/>
    </location>
</feature>
<dbReference type="GO" id="GO:0005634">
    <property type="term" value="C:nucleus"/>
    <property type="evidence" value="ECO:0007669"/>
    <property type="project" value="UniProtKB-SubCell"/>
</dbReference>
<evidence type="ECO:0000256" key="16">
    <source>
        <dbReference type="SAM" id="MobiDB-lite"/>
    </source>
</evidence>
<gene>
    <name evidence="18" type="ORF">G210_5109</name>
</gene>
<keyword evidence="15" id="KW-0175">Coiled coil</keyword>
<organism evidence="18 19">
    <name type="scientific">Candida maltosa (strain Xu316)</name>
    <name type="common">Yeast</name>
    <dbReference type="NCBI Taxonomy" id="1245528"/>
    <lineage>
        <taxon>Eukaryota</taxon>
        <taxon>Fungi</taxon>
        <taxon>Dikarya</taxon>
        <taxon>Ascomycota</taxon>
        <taxon>Saccharomycotina</taxon>
        <taxon>Pichiomycetes</taxon>
        <taxon>Debaryomycetaceae</taxon>
        <taxon>Candida/Lodderomyces clade</taxon>
        <taxon>Candida</taxon>
    </lineage>
</organism>
<evidence type="ECO:0000256" key="4">
    <source>
        <dbReference type="ARBA" id="ARBA00022151"/>
    </source>
</evidence>
<dbReference type="Gene3D" id="1.10.1420.10">
    <property type="match status" value="2"/>
</dbReference>
<dbReference type="Pfam" id="PF00488">
    <property type="entry name" value="MutS_V"/>
    <property type="match status" value="1"/>
</dbReference>
<dbReference type="PIRSF" id="PIRSF037677">
    <property type="entry name" value="DNA_mis_repair_Msh6"/>
    <property type="match status" value="1"/>
</dbReference>
<evidence type="ECO:0000256" key="8">
    <source>
        <dbReference type="ARBA" id="ARBA00023125"/>
    </source>
</evidence>
<reference evidence="18 19" key="1">
    <citation type="submission" date="2013-02" db="EMBL/GenBank/DDBJ databases">
        <title>Genome sequence of Candida maltosa Xu316, a potential industrial strain for xylitol and ethanol production.</title>
        <authorList>
            <person name="Yu J."/>
            <person name="Wang Q."/>
            <person name="Geng X."/>
            <person name="Bao W."/>
            <person name="He P."/>
            <person name="Cai J."/>
        </authorList>
    </citation>
    <scope>NUCLEOTIDE SEQUENCE [LARGE SCALE GENOMIC DNA]</scope>
    <source>
        <strain evidence="19">Xu316</strain>
    </source>
</reference>
<dbReference type="Pfam" id="PF01624">
    <property type="entry name" value="MutS_I"/>
    <property type="match status" value="1"/>
</dbReference>
<dbReference type="InterPro" id="IPR007860">
    <property type="entry name" value="DNA_mmatch_repair_MutS_con_dom"/>
</dbReference>
<name>M3K589_CANMX</name>
<comment type="function">
    <text evidence="11">Component of the post-replicative DNA mismatch repair system (MMR). Heterodimerizes with MSH2 to form MutS beta, which binds to DNA mismatches thereby initiating DNA repair. MSH3 provides substrate-binding and substrate specificity to the complex. When bound, the MutS beta heterodimer bends the DNA helix and shields approximately 20 base pairs. Acts mainly to repair insertion-deletion loops (IDLs) from 2 to 13 nucleotides in size, but can also repair base-base and single insertion-deletion mismatches that occur during replication. After mismatch binding, forms a ternary complex with the MutL alpha heterodimer, which is thought to be responsible for directing the downstream MMR events, including strand discrimination, excision, and resynthesis. ATP binding and hydrolysis play a pivotal role in mismatch repair functions.</text>
</comment>
<dbReference type="InterPro" id="IPR045076">
    <property type="entry name" value="MutS"/>
</dbReference>
<dbReference type="GO" id="GO:0006298">
    <property type="term" value="P:mismatch repair"/>
    <property type="evidence" value="ECO:0007669"/>
    <property type="project" value="InterPro"/>
</dbReference>
<dbReference type="InterPro" id="IPR007861">
    <property type="entry name" value="DNA_mismatch_repair_MutS_clamp"/>
</dbReference>
<dbReference type="GO" id="GO:0005524">
    <property type="term" value="F:ATP binding"/>
    <property type="evidence" value="ECO:0007669"/>
    <property type="project" value="UniProtKB-KW"/>
</dbReference>
<keyword evidence="8 14" id="KW-0238">DNA-binding</keyword>
<evidence type="ECO:0000259" key="17">
    <source>
        <dbReference type="PROSITE" id="PS00486"/>
    </source>
</evidence>
<dbReference type="SUPFAM" id="SSF53150">
    <property type="entry name" value="DNA repair protein MutS, domain II"/>
    <property type="match status" value="1"/>
</dbReference>